<proteinExistence type="inferred from homology"/>
<dbReference type="InterPro" id="IPR029016">
    <property type="entry name" value="GAF-like_dom_sf"/>
</dbReference>
<dbReference type="InterPro" id="IPR005467">
    <property type="entry name" value="His_kinase_dom"/>
</dbReference>
<comment type="catalytic activity">
    <reaction evidence="1">
        <text>ATP + protein L-histidine = ADP + protein N-phospho-L-histidine.</text>
        <dbReference type="EC" id="2.7.13.3"/>
    </reaction>
</comment>
<evidence type="ECO:0000259" key="10">
    <source>
        <dbReference type="PROSITE" id="PS50109"/>
    </source>
</evidence>
<dbReference type="GO" id="GO:0000156">
    <property type="term" value="F:phosphorelay response regulator activity"/>
    <property type="evidence" value="ECO:0007669"/>
    <property type="project" value="TreeGrafter"/>
</dbReference>
<dbReference type="InterPro" id="IPR036890">
    <property type="entry name" value="HATPase_C_sf"/>
</dbReference>
<dbReference type="InterPro" id="IPR004358">
    <property type="entry name" value="Sig_transdc_His_kin-like_C"/>
</dbReference>
<dbReference type="InterPro" id="IPR036097">
    <property type="entry name" value="HisK_dim/P_sf"/>
</dbReference>
<dbReference type="Gene3D" id="3.40.50.2300">
    <property type="match status" value="1"/>
</dbReference>
<dbReference type="InterPro" id="IPR003018">
    <property type="entry name" value="GAF"/>
</dbReference>
<dbReference type="GO" id="GO:0007234">
    <property type="term" value="P:osmosensory signaling via phosphorelay pathway"/>
    <property type="evidence" value="ECO:0007669"/>
    <property type="project" value="TreeGrafter"/>
</dbReference>
<dbReference type="PROSITE" id="PS50110">
    <property type="entry name" value="RESPONSE_REGULATORY"/>
    <property type="match status" value="1"/>
</dbReference>
<dbReference type="InterPro" id="IPR011006">
    <property type="entry name" value="CheY-like_superfamily"/>
</dbReference>
<dbReference type="Proteomes" id="UP000238937">
    <property type="component" value="Unassembled WGS sequence"/>
</dbReference>
<evidence type="ECO:0000256" key="8">
    <source>
        <dbReference type="PROSITE-ProRule" id="PRU00169"/>
    </source>
</evidence>
<evidence type="ECO:0000259" key="11">
    <source>
        <dbReference type="PROSITE" id="PS50110"/>
    </source>
</evidence>
<dbReference type="Pfam" id="PF00072">
    <property type="entry name" value="Response_reg"/>
    <property type="match status" value="1"/>
</dbReference>
<dbReference type="SMART" id="SM00448">
    <property type="entry name" value="REC"/>
    <property type="match status" value="1"/>
</dbReference>
<keyword evidence="7" id="KW-0902">Two-component regulatory system</keyword>
<evidence type="ECO:0000256" key="5">
    <source>
        <dbReference type="ARBA" id="ARBA00022679"/>
    </source>
</evidence>
<dbReference type="SMART" id="SM00387">
    <property type="entry name" value="HATPase_c"/>
    <property type="match status" value="1"/>
</dbReference>
<protein>
    <recommendedName>
        <fullName evidence="3">histidine kinase</fullName>
        <ecNumber evidence="3">2.7.13.3</ecNumber>
    </recommendedName>
</protein>
<dbReference type="InterPro" id="IPR016132">
    <property type="entry name" value="Phyto_chromo_attachment"/>
</dbReference>
<dbReference type="AlphaFoldDB" id="A0A2T1GGK6"/>
<dbReference type="Pfam" id="PF01590">
    <property type="entry name" value="GAF"/>
    <property type="match status" value="1"/>
</dbReference>
<comment type="caution">
    <text evidence="12">The sequence shown here is derived from an EMBL/GenBank/DDBJ whole genome shotgun (WGS) entry which is preliminary data.</text>
</comment>
<dbReference type="Gene3D" id="1.10.287.130">
    <property type="match status" value="1"/>
</dbReference>
<feature type="domain" description="Response regulatory" evidence="11">
    <location>
        <begin position="20"/>
        <end position="138"/>
    </location>
</feature>
<evidence type="ECO:0000313" key="13">
    <source>
        <dbReference type="Proteomes" id="UP000238937"/>
    </source>
</evidence>
<dbReference type="InterPro" id="IPR003661">
    <property type="entry name" value="HisK_dim/P_dom"/>
</dbReference>
<dbReference type="CDD" id="cd00082">
    <property type="entry name" value="HisKA"/>
    <property type="match status" value="1"/>
</dbReference>
<feature type="modified residue" description="4-aspartylphosphate" evidence="8">
    <location>
        <position position="72"/>
    </location>
</feature>
<dbReference type="SUPFAM" id="SSF47384">
    <property type="entry name" value="Homodimeric domain of signal transducing histidine kinase"/>
    <property type="match status" value="1"/>
</dbReference>
<feature type="domain" description="Histidine kinase" evidence="10">
    <location>
        <begin position="378"/>
        <end position="589"/>
    </location>
</feature>
<dbReference type="EC" id="2.7.13.3" evidence="3"/>
<dbReference type="RefSeq" id="WP_106304234.1">
    <property type="nucleotide sequence ID" value="NZ_PVWO01000115.1"/>
</dbReference>
<evidence type="ECO:0000256" key="2">
    <source>
        <dbReference type="ARBA" id="ARBA00006402"/>
    </source>
</evidence>
<evidence type="ECO:0000256" key="6">
    <source>
        <dbReference type="ARBA" id="ARBA00022777"/>
    </source>
</evidence>
<dbReference type="SMART" id="SM00065">
    <property type="entry name" value="GAF"/>
    <property type="match status" value="1"/>
</dbReference>
<feature type="domain" description="Phytochrome chromophore attachment site" evidence="9">
    <location>
        <begin position="170"/>
        <end position="316"/>
    </location>
</feature>
<sequence length="589" mass="65726">MIAFINKNVGADDVEPLGCSILIVDDSETDRVTYRRYLESGTELGYQICDCETGEEALDLCERHCPDVILLDYLLPDTDGLQFLQELTERIGKLPPIVMLTGQGNEAIAVEAMKHGVRDYLVKGQLTPQRLINSVTNALIEQKLQTQIARQQQQRKLLASIMLKIGHSIDLAEILQAGVNGARELLGCDRTIVYKLNPDLSGTIVSESVLPQWSPALGRTIEENCFQGEHSHSIEKYLNGQTVAISNIQAAQLSACYVEMLERFQVKAILIVPILLRDISPASQPSVWGLLIAHHCKTTREWKADELNLLDEMSVQLAIAIQQAELVLDLQHTLAQQQAVEQQLRDRVIEIEQTNLRLSLATNLLEKRNQELDEFACIASHDLQAPLRGISNLADWLAKDLDDKLPAENQQQLNLIQSRVQQMNMLINGLLSYARVGRENVASVTVNISQILREVIETIEPPDDFKVRFSSHLPTLTTQSLLLKQVFANLIGNAIKYHDRTDGNVEILFKDRDYLWQFTVVDDGPGIAPEHHKKIFGIFQTLKGKDNNLGSGVGLAIVQKIVESRGGSVWVESALGQGSAFSFTWPKVL</sequence>
<evidence type="ECO:0000256" key="4">
    <source>
        <dbReference type="ARBA" id="ARBA00022553"/>
    </source>
</evidence>
<evidence type="ECO:0000259" key="9">
    <source>
        <dbReference type="PROSITE" id="PS50046"/>
    </source>
</evidence>
<dbReference type="PANTHER" id="PTHR42878">
    <property type="entry name" value="TWO-COMPONENT HISTIDINE KINASE"/>
    <property type="match status" value="1"/>
</dbReference>
<dbReference type="GO" id="GO:0030295">
    <property type="term" value="F:protein kinase activator activity"/>
    <property type="evidence" value="ECO:0007669"/>
    <property type="project" value="TreeGrafter"/>
</dbReference>
<dbReference type="PROSITE" id="PS50109">
    <property type="entry name" value="HIS_KIN"/>
    <property type="match status" value="1"/>
</dbReference>
<organism evidence="12 13">
    <name type="scientific">Chamaesiphon polymorphus CCALA 037</name>
    <dbReference type="NCBI Taxonomy" id="2107692"/>
    <lineage>
        <taxon>Bacteria</taxon>
        <taxon>Bacillati</taxon>
        <taxon>Cyanobacteriota</taxon>
        <taxon>Cyanophyceae</taxon>
        <taxon>Gomontiellales</taxon>
        <taxon>Chamaesiphonaceae</taxon>
        <taxon>Chamaesiphon</taxon>
    </lineage>
</organism>
<dbReference type="InterPro" id="IPR003594">
    <property type="entry name" value="HATPase_dom"/>
</dbReference>
<name>A0A2T1GGK6_9CYAN</name>
<dbReference type="OrthoDB" id="437650at2"/>
<dbReference type="PANTHER" id="PTHR42878:SF15">
    <property type="entry name" value="BACTERIOPHYTOCHROME"/>
    <property type="match status" value="1"/>
</dbReference>
<dbReference type="Pfam" id="PF02518">
    <property type="entry name" value="HATPase_c"/>
    <property type="match status" value="1"/>
</dbReference>
<reference evidence="12 13" key="1">
    <citation type="submission" date="2018-03" db="EMBL/GenBank/DDBJ databases">
        <title>The ancient ancestry and fast evolution of plastids.</title>
        <authorList>
            <person name="Moore K.R."/>
            <person name="Magnabosco C."/>
            <person name="Momper L."/>
            <person name="Gold D.A."/>
            <person name="Bosak T."/>
            <person name="Fournier G.P."/>
        </authorList>
    </citation>
    <scope>NUCLEOTIDE SEQUENCE [LARGE SCALE GENOMIC DNA]</scope>
    <source>
        <strain evidence="12 13">CCALA 037</strain>
    </source>
</reference>
<dbReference type="SUPFAM" id="SSF52172">
    <property type="entry name" value="CheY-like"/>
    <property type="match status" value="1"/>
</dbReference>
<keyword evidence="4 8" id="KW-0597">Phosphoprotein</keyword>
<dbReference type="InterPro" id="IPR050351">
    <property type="entry name" value="BphY/WalK/GraS-like"/>
</dbReference>
<dbReference type="GO" id="GO:0000155">
    <property type="term" value="F:phosphorelay sensor kinase activity"/>
    <property type="evidence" value="ECO:0007669"/>
    <property type="project" value="InterPro"/>
</dbReference>
<evidence type="ECO:0000256" key="7">
    <source>
        <dbReference type="ARBA" id="ARBA00023012"/>
    </source>
</evidence>
<dbReference type="EMBL" id="PVWO01000115">
    <property type="protein sequence ID" value="PSB56647.1"/>
    <property type="molecule type" value="Genomic_DNA"/>
</dbReference>
<evidence type="ECO:0000313" key="12">
    <source>
        <dbReference type="EMBL" id="PSB56647.1"/>
    </source>
</evidence>
<dbReference type="PRINTS" id="PR00344">
    <property type="entry name" value="BCTRLSENSOR"/>
</dbReference>
<dbReference type="InterPro" id="IPR001789">
    <property type="entry name" value="Sig_transdc_resp-reg_receiver"/>
</dbReference>
<comment type="similarity">
    <text evidence="2">In the N-terminal section; belongs to the phytochrome family.</text>
</comment>
<evidence type="ECO:0000256" key="3">
    <source>
        <dbReference type="ARBA" id="ARBA00012438"/>
    </source>
</evidence>
<dbReference type="SMART" id="SM00388">
    <property type="entry name" value="HisKA"/>
    <property type="match status" value="1"/>
</dbReference>
<dbReference type="PROSITE" id="PS50046">
    <property type="entry name" value="PHYTOCHROME_2"/>
    <property type="match status" value="1"/>
</dbReference>
<dbReference type="Gene3D" id="3.30.450.40">
    <property type="match status" value="1"/>
</dbReference>
<evidence type="ECO:0000256" key="1">
    <source>
        <dbReference type="ARBA" id="ARBA00000085"/>
    </source>
</evidence>
<gene>
    <name evidence="12" type="ORF">C7B77_11175</name>
</gene>
<accession>A0A2T1GGK6</accession>
<dbReference type="SUPFAM" id="SSF55781">
    <property type="entry name" value="GAF domain-like"/>
    <property type="match status" value="1"/>
</dbReference>
<keyword evidence="5" id="KW-0808">Transferase</keyword>
<dbReference type="Gene3D" id="3.30.565.10">
    <property type="entry name" value="Histidine kinase-like ATPase, C-terminal domain"/>
    <property type="match status" value="1"/>
</dbReference>
<dbReference type="Pfam" id="PF00512">
    <property type="entry name" value="HisKA"/>
    <property type="match status" value="1"/>
</dbReference>
<dbReference type="SUPFAM" id="SSF55874">
    <property type="entry name" value="ATPase domain of HSP90 chaperone/DNA topoisomerase II/histidine kinase"/>
    <property type="match status" value="1"/>
</dbReference>
<keyword evidence="13" id="KW-1185">Reference proteome</keyword>
<keyword evidence="6 12" id="KW-0418">Kinase</keyword>